<dbReference type="GO" id="GO:0005739">
    <property type="term" value="C:mitochondrion"/>
    <property type="evidence" value="ECO:0007669"/>
    <property type="project" value="TreeGrafter"/>
</dbReference>
<dbReference type="EMBL" id="ADBJ01000002">
    <property type="protein sequence ID" value="EFA86801.1"/>
    <property type="molecule type" value="Genomic_DNA"/>
</dbReference>
<keyword evidence="5" id="KW-0032">Aminotransferase</keyword>
<dbReference type="InterPro" id="IPR015421">
    <property type="entry name" value="PyrdxlP-dep_Trfase_major"/>
</dbReference>
<gene>
    <name evidence="10" type="primary">ccbl</name>
    <name evidence="10" type="ORF">PPL_00606</name>
</gene>
<comment type="cofactor">
    <cofactor evidence="1">
        <name>pyridoxal 5'-phosphate</name>
        <dbReference type="ChEBI" id="CHEBI:597326"/>
    </cofactor>
</comment>
<evidence type="ECO:0000256" key="8">
    <source>
        <dbReference type="ARBA" id="ARBA00024016"/>
    </source>
</evidence>
<evidence type="ECO:0000256" key="2">
    <source>
        <dbReference type="ARBA" id="ARBA00007441"/>
    </source>
</evidence>
<dbReference type="FunCoup" id="D3AWX8">
    <property type="interactions" value="317"/>
</dbReference>
<comment type="pathway">
    <text evidence="8">Amino-acid degradation; L-kynurenine degradation; kynurenate from L-kynurenine: step 1/2.</text>
</comment>
<name>D3AWX8_HETP5</name>
<keyword evidence="11" id="KW-1185">Reference proteome</keyword>
<dbReference type="Pfam" id="PF00155">
    <property type="entry name" value="Aminotran_1_2"/>
    <property type="match status" value="1"/>
</dbReference>
<dbReference type="InParanoid" id="D3AWX8"/>
<keyword evidence="7" id="KW-0663">Pyridoxal phosphate</keyword>
<dbReference type="FunFam" id="3.90.1150.10:FF:000021">
    <property type="entry name" value="Kynurenine--oxoglutarate transaminase 3"/>
    <property type="match status" value="1"/>
</dbReference>
<keyword evidence="6" id="KW-0808">Transferase</keyword>
<dbReference type="InterPro" id="IPR004839">
    <property type="entry name" value="Aminotransferase_I/II_large"/>
</dbReference>
<protein>
    <recommendedName>
        <fullName evidence="4">kynurenine--oxoglutarate transaminase</fullName>
        <ecNumber evidence="4">2.6.1.7</ecNumber>
    </recommendedName>
</protein>
<dbReference type="PANTHER" id="PTHR43807:SF20">
    <property type="entry name" value="FI04487P"/>
    <property type="match status" value="1"/>
</dbReference>
<dbReference type="OMA" id="PRDFKLC"/>
<comment type="caution">
    <text evidence="10">The sequence shown here is derived from an EMBL/GenBank/DDBJ whole genome shotgun (WGS) entry which is preliminary data.</text>
</comment>
<feature type="domain" description="Aminotransferase class I/classII large" evidence="9">
    <location>
        <begin position="32"/>
        <end position="415"/>
    </location>
</feature>
<organism evidence="10 11">
    <name type="scientific">Heterostelium pallidum (strain ATCC 26659 / Pp 5 / PN500)</name>
    <name type="common">Cellular slime mold</name>
    <name type="synonym">Polysphondylium pallidum</name>
    <dbReference type="NCBI Taxonomy" id="670386"/>
    <lineage>
        <taxon>Eukaryota</taxon>
        <taxon>Amoebozoa</taxon>
        <taxon>Evosea</taxon>
        <taxon>Eumycetozoa</taxon>
        <taxon>Dictyostelia</taxon>
        <taxon>Acytosteliales</taxon>
        <taxon>Acytosteliaceae</taxon>
        <taxon>Heterostelium</taxon>
    </lineage>
</organism>
<dbReference type="GeneID" id="31356138"/>
<evidence type="ECO:0000313" key="11">
    <source>
        <dbReference type="Proteomes" id="UP000001396"/>
    </source>
</evidence>
<dbReference type="CDD" id="cd00609">
    <property type="entry name" value="AAT_like"/>
    <property type="match status" value="1"/>
</dbReference>
<dbReference type="GO" id="GO:0070189">
    <property type="term" value="P:kynurenine metabolic process"/>
    <property type="evidence" value="ECO:0007669"/>
    <property type="project" value="UniProtKB-ARBA"/>
</dbReference>
<dbReference type="GO" id="GO:0030170">
    <property type="term" value="F:pyridoxal phosphate binding"/>
    <property type="evidence" value="ECO:0007669"/>
    <property type="project" value="InterPro"/>
</dbReference>
<dbReference type="AlphaFoldDB" id="D3AWX8"/>
<dbReference type="PANTHER" id="PTHR43807">
    <property type="entry name" value="FI04487P"/>
    <property type="match status" value="1"/>
</dbReference>
<dbReference type="Gene3D" id="3.40.640.10">
    <property type="entry name" value="Type I PLP-dependent aspartate aminotransferase-like (Major domain)"/>
    <property type="match status" value="1"/>
</dbReference>
<dbReference type="InterPro" id="IPR015424">
    <property type="entry name" value="PyrdxlP-dep_Trfase"/>
</dbReference>
<dbReference type="RefSeq" id="XP_020438904.1">
    <property type="nucleotide sequence ID" value="XM_020571630.1"/>
</dbReference>
<dbReference type="STRING" id="670386.D3AWX8"/>
<evidence type="ECO:0000256" key="7">
    <source>
        <dbReference type="ARBA" id="ARBA00022898"/>
    </source>
</evidence>
<evidence type="ECO:0000256" key="1">
    <source>
        <dbReference type="ARBA" id="ARBA00001933"/>
    </source>
</evidence>
<sequence length="431" mass="48154">MSNYIFKPSAQTASFGPTVWVEFSPLAAKYKAINLGQGFPDFEPPSFVSEASIKTTESGGFNQYARSAGHLRLVNAISTVYSPLFGRTLDPMTEIMVSVGASEGLFVAIQTIVNKGDEVILIEPFFDIYTGAVTMAGGQAKCISLREYKEDRKPGEQRSSRHWKLDWSELESAITDKTRLIILNNPHNPTGKVWSREELLKFSEIVQKHPHLTVISDEVYEWMTYDDAVHTRIATLPGMYERTITIGSSGKTFSITGWKVGWIIGPRAIVSAISMSHQYVPFSVSTPHQEAVAIALEQVEQRNYFHELRTMYQAKRDKLVGGLRAAGLDPVVPEGTYFVMGDTSNIKLSGDQGQNTSLTGMGLNLRDWNVCRWLTTDIGVASIPPSAFYSEEHAKEGFNYARFCFCKKDEVLDRANQSLLKLKDHNNNNQK</sequence>
<dbReference type="InterPro" id="IPR051326">
    <property type="entry name" value="Kynurenine-oxoglutarate_AT"/>
</dbReference>
<dbReference type="EC" id="2.6.1.7" evidence="4"/>
<evidence type="ECO:0000256" key="3">
    <source>
        <dbReference type="ARBA" id="ARBA00011738"/>
    </source>
</evidence>
<evidence type="ECO:0000256" key="6">
    <source>
        <dbReference type="ARBA" id="ARBA00022679"/>
    </source>
</evidence>
<dbReference type="Proteomes" id="UP000001396">
    <property type="component" value="Unassembled WGS sequence"/>
</dbReference>
<comment type="similarity">
    <text evidence="2">Belongs to the class-I pyridoxal-phosphate-dependent aminotransferase family.</text>
</comment>
<evidence type="ECO:0000259" key="9">
    <source>
        <dbReference type="Pfam" id="PF00155"/>
    </source>
</evidence>
<evidence type="ECO:0000313" key="10">
    <source>
        <dbReference type="EMBL" id="EFA86801.1"/>
    </source>
</evidence>
<accession>D3AWX8</accession>
<reference evidence="10 11" key="1">
    <citation type="journal article" date="2011" name="Genome Res.">
        <title>Phylogeny-wide analysis of social amoeba genomes highlights ancient origins for complex intercellular communication.</title>
        <authorList>
            <person name="Heidel A.J."/>
            <person name="Lawal H.M."/>
            <person name="Felder M."/>
            <person name="Schilde C."/>
            <person name="Helps N.R."/>
            <person name="Tunggal B."/>
            <person name="Rivero F."/>
            <person name="John U."/>
            <person name="Schleicher M."/>
            <person name="Eichinger L."/>
            <person name="Platzer M."/>
            <person name="Noegel A.A."/>
            <person name="Schaap P."/>
            <person name="Gloeckner G."/>
        </authorList>
    </citation>
    <scope>NUCLEOTIDE SEQUENCE [LARGE SCALE GENOMIC DNA]</scope>
    <source>
        <strain evidence="11">ATCC 26659 / Pp 5 / PN500</strain>
    </source>
</reference>
<dbReference type="Gene3D" id="3.90.1150.10">
    <property type="entry name" value="Aspartate Aminotransferase, domain 1"/>
    <property type="match status" value="1"/>
</dbReference>
<proteinExistence type="inferred from homology"/>
<evidence type="ECO:0000256" key="5">
    <source>
        <dbReference type="ARBA" id="ARBA00022576"/>
    </source>
</evidence>
<dbReference type="GO" id="GO:0016212">
    <property type="term" value="F:kynurenine-oxoglutarate transaminase activity"/>
    <property type="evidence" value="ECO:0007669"/>
    <property type="project" value="UniProtKB-EC"/>
</dbReference>
<comment type="subunit">
    <text evidence="3">Homodimer.</text>
</comment>
<dbReference type="InterPro" id="IPR015422">
    <property type="entry name" value="PyrdxlP-dep_Trfase_small"/>
</dbReference>
<evidence type="ECO:0000256" key="4">
    <source>
        <dbReference type="ARBA" id="ARBA00012751"/>
    </source>
</evidence>
<dbReference type="SUPFAM" id="SSF53383">
    <property type="entry name" value="PLP-dependent transferases"/>
    <property type="match status" value="1"/>
</dbReference>
<dbReference type="FunFam" id="3.40.640.10:FF:000024">
    <property type="entry name" value="Kynurenine--oxoglutarate transaminase 3"/>
    <property type="match status" value="1"/>
</dbReference>